<evidence type="ECO:0000259" key="6">
    <source>
        <dbReference type="Pfam" id="PF03099"/>
    </source>
</evidence>
<dbReference type="EMBL" id="LOWA01000032">
    <property type="protein sequence ID" value="KVE26887.1"/>
    <property type="molecule type" value="Genomic_DNA"/>
</dbReference>
<dbReference type="InterPro" id="IPR008988">
    <property type="entry name" value="Transcriptional_repressor_C"/>
</dbReference>
<dbReference type="RefSeq" id="WP_059517610.1">
    <property type="nucleotide sequence ID" value="NZ_LOWA01000032.1"/>
</dbReference>
<organism evidence="7 8">
    <name type="scientific">Burkholderia singularis</name>
    <dbReference type="NCBI Taxonomy" id="1503053"/>
    <lineage>
        <taxon>Bacteria</taxon>
        <taxon>Pseudomonadati</taxon>
        <taxon>Pseudomonadota</taxon>
        <taxon>Betaproteobacteria</taxon>
        <taxon>Burkholderiales</taxon>
        <taxon>Burkholderiaceae</taxon>
        <taxon>Burkholderia</taxon>
        <taxon>pseudomallei group</taxon>
    </lineage>
</organism>
<dbReference type="PANTHER" id="PTHR12835">
    <property type="entry name" value="BIOTIN PROTEIN LIGASE"/>
    <property type="match status" value="1"/>
</dbReference>
<dbReference type="SUPFAM" id="SSF55681">
    <property type="entry name" value="Class II aaRS and biotin synthetases"/>
    <property type="match status" value="2"/>
</dbReference>
<dbReference type="Pfam" id="PF03099">
    <property type="entry name" value="BPL_LplA_LipB"/>
    <property type="match status" value="1"/>
</dbReference>
<sequence>MNAHSYPPMPAHDRPIIDSARVRARLRTAASRWPIEIVDSTGSTNADLAARLKTLRRDRDALATPLVRVAYEQTAGRGRQGRPWFARPGDALLCSVACVLPRPVGELAGLSIALGVALAQGLADATAGDLAAPPFATSATAAAAKSAATAAAEPIASAEVGDSAARDDSTAPGKSAAPAETAETSAATGRIAVKWPNDLLIATTHGGATAIAGKLGGILIETVWNTSDATAVVIGFGINVHAAEAAAAEIAALRERSAPAASGLPPVPLASIWPQANLADTLAAALDALAIALPAFAASGLAPFRERWNALHAYAGRDVALLERGVEIARGVALGIDANGQLLLDTPTGQQAIAAGDVSLRESVPGAAQ</sequence>
<dbReference type="GO" id="GO:0004077">
    <property type="term" value="F:biotin--[biotin carboxyl-carrier protein] ligase activity"/>
    <property type="evidence" value="ECO:0007669"/>
    <property type="project" value="UniProtKB-EC"/>
</dbReference>
<keyword evidence="1" id="KW-0092">Biotin</keyword>
<feature type="region of interest" description="Disordered" evidence="4">
    <location>
        <begin position="158"/>
        <end position="183"/>
    </location>
</feature>
<comment type="catalytic activity">
    <reaction evidence="3">
        <text>biotin + L-lysyl-[protein] + ATP = N(6)-biotinyl-L-lysyl-[protein] + AMP + diphosphate + H(+)</text>
        <dbReference type="Rhea" id="RHEA:11756"/>
        <dbReference type="Rhea" id="RHEA-COMP:9752"/>
        <dbReference type="Rhea" id="RHEA-COMP:10505"/>
        <dbReference type="ChEBI" id="CHEBI:15378"/>
        <dbReference type="ChEBI" id="CHEBI:29969"/>
        <dbReference type="ChEBI" id="CHEBI:30616"/>
        <dbReference type="ChEBI" id="CHEBI:33019"/>
        <dbReference type="ChEBI" id="CHEBI:57586"/>
        <dbReference type="ChEBI" id="CHEBI:83144"/>
        <dbReference type="ChEBI" id="CHEBI:456215"/>
        <dbReference type="EC" id="6.3.4.15"/>
    </reaction>
</comment>
<evidence type="ECO:0000256" key="3">
    <source>
        <dbReference type="ARBA" id="ARBA00047846"/>
    </source>
</evidence>
<evidence type="ECO:0000313" key="8">
    <source>
        <dbReference type="Proteomes" id="UP000062788"/>
    </source>
</evidence>
<proteinExistence type="predicted"/>
<gene>
    <name evidence="7" type="ORF">WS67_15015</name>
</gene>
<accession>A0A118DNR2</accession>
<dbReference type="InterPro" id="IPR003142">
    <property type="entry name" value="BPL_C"/>
</dbReference>
<evidence type="ECO:0000259" key="5">
    <source>
        <dbReference type="Pfam" id="PF02237"/>
    </source>
</evidence>
<dbReference type="SUPFAM" id="SSF50037">
    <property type="entry name" value="C-terminal domain of transcriptional repressors"/>
    <property type="match status" value="1"/>
</dbReference>
<evidence type="ECO:0000256" key="4">
    <source>
        <dbReference type="SAM" id="MobiDB-lite"/>
    </source>
</evidence>
<name>A0A118DNR2_9BURK</name>
<dbReference type="PANTHER" id="PTHR12835:SF5">
    <property type="entry name" value="BIOTIN--PROTEIN LIGASE"/>
    <property type="match status" value="1"/>
</dbReference>
<feature type="domain" description="Biotin protein ligase C-terminal" evidence="5">
    <location>
        <begin position="316"/>
        <end position="361"/>
    </location>
</feature>
<dbReference type="InterPro" id="IPR045864">
    <property type="entry name" value="aa-tRNA-synth_II/BPL/LPL"/>
</dbReference>
<dbReference type="Gene3D" id="2.30.30.100">
    <property type="match status" value="1"/>
</dbReference>
<evidence type="ECO:0000256" key="1">
    <source>
        <dbReference type="ARBA" id="ARBA00023267"/>
    </source>
</evidence>
<keyword evidence="7" id="KW-0436">Ligase</keyword>
<dbReference type="EC" id="6.3.4.15" evidence="2"/>
<evidence type="ECO:0000256" key="2">
    <source>
        <dbReference type="ARBA" id="ARBA00024227"/>
    </source>
</evidence>
<dbReference type="Pfam" id="PF02237">
    <property type="entry name" value="BPL_C"/>
    <property type="match status" value="1"/>
</dbReference>
<protein>
    <recommendedName>
        <fullName evidence="2">biotin--[biotin carboxyl-carrier protein] ligase</fullName>
        <ecNumber evidence="2">6.3.4.15</ecNumber>
    </recommendedName>
</protein>
<dbReference type="NCBIfam" id="NF005405">
    <property type="entry name" value="PRK06955.1"/>
    <property type="match status" value="1"/>
</dbReference>
<dbReference type="Gene3D" id="3.30.930.10">
    <property type="entry name" value="Bira Bifunctional Protein, Domain 2"/>
    <property type="match status" value="1"/>
</dbReference>
<dbReference type="InterPro" id="IPR004143">
    <property type="entry name" value="BPL_LPL_catalytic"/>
</dbReference>
<dbReference type="GO" id="GO:0005737">
    <property type="term" value="C:cytoplasm"/>
    <property type="evidence" value="ECO:0007669"/>
    <property type="project" value="TreeGrafter"/>
</dbReference>
<dbReference type="AlphaFoldDB" id="A0A118DNR2"/>
<comment type="caution">
    <text evidence="7">The sequence shown here is derived from an EMBL/GenBank/DDBJ whole genome shotgun (WGS) entry which is preliminary data.</text>
</comment>
<dbReference type="Proteomes" id="UP000062788">
    <property type="component" value="Unassembled WGS sequence"/>
</dbReference>
<keyword evidence="8" id="KW-1185">Reference proteome</keyword>
<reference evidence="7 8" key="1">
    <citation type="submission" date="2015-11" db="EMBL/GenBank/DDBJ databases">
        <title>Expanding the genomic diversity of Burkholderia species for the development of highly accurate diagnostics.</title>
        <authorList>
            <person name="Sahl J."/>
            <person name="Keim P."/>
            <person name="Wagner D."/>
        </authorList>
    </citation>
    <scope>NUCLEOTIDE SEQUENCE [LARGE SCALE GENOMIC DNA]</scope>
    <source>
        <strain evidence="7 8">TSV85</strain>
    </source>
</reference>
<dbReference type="OrthoDB" id="9807064at2"/>
<feature type="domain" description="BPL/LPL catalytic" evidence="6">
    <location>
        <begin position="61"/>
        <end position="239"/>
    </location>
</feature>
<evidence type="ECO:0000313" key="7">
    <source>
        <dbReference type="EMBL" id="KVE26887.1"/>
    </source>
</evidence>